<dbReference type="InterPro" id="IPR055411">
    <property type="entry name" value="LRR_FXL15/At3g58940/PEG3-like"/>
</dbReference>
<accession>A0A067GJ33</accession>
<gene>
    <name evidence="2" type="ORF">CISIN_1g021667mg</name>
</gene>
<dbReference type="SMART" id="SM00367">
    <property type="entry name" value="LRR_CC"/>
    <property type="match status" value="4"/>
</dbReference>
<dbReference type="PANTHER" id="PTHR38926:SF2">
    <property type="entry name" value="F-BOX_LRR-REPEAT PROTEIN 21-RELATED"/>
    <property type="match status" value="1"/>
</dbReference>
<organism evidence="2 3">
    <name type="scientific">Citrus sinensis</name>
    <name type="common">Sweet orange</name>
    <name type="synonym">Citrus aurantium var. sinensis</name>
    <dbReference type="NCBI Taxonomy" id="2711"/>
    <lineage>
        <taxon>Eukaryota</taxon>
        <taxon>Viridiplantae</taxon>
        <taxon>Streptophyta</taxon>
        <taxon>Embryophyta</taxon>
        <taxon>Tracheophyta</taxon>
        <taxon>Spermatophyta</taxon>
        <taxon>Magnoliopsida</taxon>
        <taxon>eudicotyledons</taxon>
        <taxon>Gunneridae</taxon>
        <taxon>Pentapetalae</taxon>
        <taxon>rosids</taxon>
        <taxon>malvids</taxon>
        <taxon>Sapindales</taxon>
        <taxon>Rutaceae</taxon>
        <taxon>Aurantioideae</taxon>
        <taxon>Citrus</taxon>
    </lineage>
</organism>
<reference evidence="2 3" key="1">
    <citation type="submission" date="2014-04" db="EMBL/GenBank/DDBJ databases">
        <authorList>
            <consortium name="International Citrus Genome Consortium"/>
            <person name="Gmitter F."/>
            <person name="Chen C."/>
            <person name="Farmerie W."/>
            <person name="Harkins T."/>
            <person name="Desany B."/>
            <person name="Mohiuddin M."/>
            <person name="Kodira C."/>
            <person name="Borodovsky M."/>
            <person name="Lomsadze A."/>
            <person name="Burns P."/>
            <person name="Jenkins J."/>
            <person name="Prochnik S."/>
            <person name="Shu S."/>
            <person name="Chapman J."/>
            <person name="Pitluck S."/>
            <person name="Schmutz J."/>
            <person name="Rokhsar D."/>
        </authorList>
    </citation>
    <scope>NUCLEOTIDE SEQUENCE</scope>
</reference>
<dbReference type="CDD" id="cd22164">
    <property type="entry name" value="F-box_AtSKIP19-like"/>
    <property type="match status" value="1"/>
</dbReference>
<dbReference type="InterPro" id="IPR006553">
    <property type="entry name" value="Leu-rich_rpt_Cys-con_subtyp"/>
</dbReference>
<dbReference type="eggNOG" id="KOG1947">
    <property type="taxonomic scope" value="Eukaryota"/>
</dbReference>
<dbReference type="Pfam" id="PF24758">
    <property type="entry name" value="LRR_At5g56370"/>
    <property type="match status" value="1"/>
</dbReference>
<dbReference type="SMR" id="A0A067GJ33"/>
<dbReference type="Pfam" id="PF13516">
    <property type="entry name" value="LRR_6"/>
    <property type="match status" value="1"/>
</dbReference>
<evidence type="ECO:0000313" key="3">
    <source>
        <dbReference type="Proteomes" id="UP000027120"/>
    </source>
</evidence>
<dbReference type="InterPro" id="IPR032675">
    <property type="entry name" value="LRR_dom_sf"/>
</dbReference>
<evidence type="ECO:0000313" key="2">
    <source>
        <dbReference type="EMBL" id="KDO75346.1"/>
    </source>
</evidence>
<dbReference type="PROSITE" id="PS50181">
    <property type="entry name" value="FBOX"/>
    <property type="match status" value="1"/>
</dbReference>
<dbReference type="EMBL" id="KK784882">
    <property type="protein sequence ID" value="KDO75346.1"/>
    <property type="molecule type" value="Genomic_DNA"/>
</dbReference>
<name>A0A067GJ33_CITSI</name>
<dbReference type="SUPFAM" id="SSF52047">
    <property type="entry name" value="RNI-like"/>
    <property type="match status" value="1"/>
</dbReference>
<dbReference type="Gene3D" id="1.20.1280.50">
    <property type="match status" value="1"/>
</dbReference>
<dbReference type="Pfam" id="PF12937">
    <property type="entry name" value="F-box-like"/>
    <property type="match status" value="1"/>
</dbReference>
<sequence length="309" mass="35318">MSTGTAEQESCDWTQLPADVTSTILSKIGAIDVLTSAQRVCSSWLRICHDPAMWRNIDMHNLGDLWDMDHDLEKMCRHAVDRSNGQLLSINIEYFGTDELLQYIANRSRNLRNLRLVSCYNISDQGFCEAIKGFPLLEELELSYCSLSQEALEAVGSLCPLLRSFKLNNRGHRCPKIECDDDAKAIAENMHGLRHLQLFGNELTNVGLQAILDACPHLESLDLRQCFNVNLVGKLGKICAERIRDLRHPNDSTHDYEFGADFQDFCWSSVEDYPSGISDIELVSDEDDYYEFSDYDFGYDFDYDYLFND</sequence>
<dbReference type="Gene3D" id="3.80.10.10">
    <property type="entry name" value="Ribonuclease Inhibitor"/>
    <property type="match status" value="1"/>
</dbReference>
<dbReference type="Proteomes" id="UP000027120">
    <property type="component" value="Unassembled WGS sequence"/>
</dbReference>
<dbReference type="PANTHER" id="PTHR38926">
    <property type="entry name" value="F-BOX DOMAIN CONTAINING PROTEIN, EXPRESSED"/>
    <property type="match status" value="1"/>
</dbReference>
<protein>
    <recommendedName>
        <fullName evidence="1">F-box domain-containing protein</fullName>
    </recommendedName>
</protein>
<feature type="domain" description="F-box" evidence="1">
    <location>
        <begin position="10"/>
        <end position="57"/>
    </location>
</feature>
<dbReference type="PaxDb" id="2711-XP_006468267.1"/>
<proteinExistence type="predicted"/>
<dbReference type="InterPro" id="IPR001611">
    <property type="entry name" value="Leu-rich_rpt"/>
</dbReference>
<keyword evidence="3" id="KW-1185">Reference proteome</keyword>
<dbReference type="AlphaFoldDB" id="A0A067GJ33"/>
<dbReference type="GO" id="GO:1905761">
    <property type="term" value="F:SCF ubiquitin ligase complex binding"/>
    <property type="evidence" value="ECO:0000318"/>
    <property type="project" value="GO_Central"/>
</dbReference>
<evidence type="ECO:0000259" key="1">
    <source>
        <dbReference type="PROSITE" id="PS50181"/>
    </source>
</evidence>
<dbReference type="InterPro" id="IPR001810">
    <property type="entry name" value="F-box_dom"/>
</dbReference>